<dbReference type="PANTHER" id="PTHR33095">
    <property type="entry name" value="OS07G0619500 PROTEIN"/>
    <property type="match status" value="1"/>
</dbReference>
<dbReference type="EMBL" id="LFYR01002205">
    <property type="protein sequence ID" value="KMZ56264.1"/>
    <property type="molecule type" value="Genomic_DNA"/>
</dbReference>
<evidence type="ECO:0000256" key="1">
    <source>
        <dbReference type="SAM" id="MobiDB-lite"/>
    </source>
</evidence>
<organism evidence="2 3">
    <name type="scientific">Zostera marina</name>
    <name type="common">Eelgrass</name>
    <dbReference type="NCBI Taxonomy" id="29655"/>
    <lineage>
        <taxon>Eukaryota</taxon>
        <taxon>Viridiplantae</taxon>
        <taxon>Streptophyta</taxon>
        <taxon>Embryophyta</taxon>
        <taxon>Tracheophyta</taxon>
        <taxon>Spermatophyta</taxon>
        <taxon>Magnoliopsida</taxon>
        <taxon>Liliopsida</taxon>
        <taxon>Zosteraceae</taxon>
        <taxon>Zostera</taxon>
    </lineage>
</organism>
<evidence type="ECO:0000313" key="3">
    <source>
        <dbReference type="Proteomes" id="UP000036987"/>
    </source>
</evidence>
<name>A0A0K9NHN4_ZOSMR</name>
<dbReference type="InterPro" id="IPR012442">
    <property type="entry name" value="DUF1645_plant"/>
</dbReference>
<dbReference type="Proteomes" id="UP000036987">
    <property type="component" value="Unassembled WGS sequence"/>
</dbReference>
<dbReference type="OrthoDB" id="666789at2759"/>
<proteinExistence type="predicted"/>
<evidence type="ECO:0000313" key="2">
    <source>
        <dbReference type="EMBL" id="KMZ56264.1"/>
    </source>
</evidence>
<feature type="compositionally biased region" description="Basic and acidic residues" evidence="1">
    <location>
        <begin position="182"/>
        <end position="192"/>
    </location>
</feature>
<keyword evidence="3" id="KW-1185">Reference proteome</keyword>
<feature type="region of interest" description="Disordered" evidence="1">
    <location>
        <begin position="168"/>
        <end position="192"/>
    </location>
</feature>
<protein>
    <submittedName>
        <fullName evidence="2">Uncharacterized protein</fullName>
    </submittedName>
</protein>
<dbReference type="PANTHER" id="PTHR33095:SF127">
    <property type="entry name" value="OS05G0578100 PROTEIN"/>
    <property type="match status" value="1"/>
</dbReference>
<reference evidence="3" key="1">
    <citation type="journal article" date="2016" name="Nature">
        <title>The genome of the seagrass Zostera marina reveals angiosperm adaptation to the sea.</title>
        <authorList>
            <person name="Olsen J.L."/>
            <person name="Rouze P."/>
            <person name="Verhelst B."/>
            <person name="Lin Y.-C."/>
            <person name="Bayer T."/>
            <person name="Collen J."/>
            <person name="Dattolo E."/>
            <person name="De Paoli E."/>
            <person name="Dittami S."/>
            <person name="Maumus F."/>
            <person name="Michel G."/>
            <person name="Kersting A."/>
            <person name="Lauritano C."/>
            <person name="Lohaus R."/>
            <person name="Toepel M."/>
            <person name="Tonon T."/>
            <person name="Vanneste K."/>
            <person name="Amirebrahimi M."/>
            <person name="Brakel J."/>
            <person name="Bostroem C."/>
            <person name="Chovatia M."/>
            <person name="Grimwood J."/>
            <person name="Jenkins J.W."/>
            <person name="Jueterbock A."/>
            <person name="Mraz A."/>
            <person name="Stam W.T."/>
            <person name="Tice H."/>
            <person name="Bornberg-Bauer E."/>
            <person name="Green P.J."/>
            <person name="Pearson G.A."/>
            <person name="Procaccini G."/>
            <person name="Duarte C.M."/>
            <person name="Schmutz J."/>
            <person name="Reusch T.B.H."/>
            <person name="Van de Peer Y."/>
        </authorList>
    </citation>
    <scope>NUCLEOTIDE SEQUENCE [LARGE SCALE GENOMIC DNA]</scope>
    <source>
        <strain evidence="3">cv. Finnish</strain>
    </source>
</reference>
<gene>
    <name evidence="2" type="ORF">ZOSMA_97G00310</name>
</gene>
<sequence>MEEAPGSTRYPEETIVVEDDPVVDDEDFEFAIISDGIGDVTGADEIFHQGMIRPVYPVFGRDFFLVSDNGDEVDDVEKRKKVRGVSLRKLMIEEGSNNYVMDDFPSFSSSSESDDLEKLPEGSYCVWRPGSVRSPEMKKKSKSTGNYSNRLLSLRDFIIGRSHSDGKKKFHLVTPSPSPQLESKKEMKQRQEGNKLYYVKRGEDKATAVEDQRQRLPYKKELIGIFTGVNGTTRGLHPF</sequence>
<dbReference type="OMA" id="FDFHRDD"/>
<dbReference type="Pfam" id="PF07816">
    <property type="entry name" value="DUF1645"/>
    <property type="match status" value="1"/>
</dbReference>
<accession>A0A0K9NHN4</accession>
<dbReference type="AlphaFoldDB" id="A0A0K9NHN4"/>
<comment type="caution">
    <text evidence="2">The sequence shown here is derived from an EMBL/GenBank/DDBJ whole genome shotgun (WGS) entry which is preliminary data.</text>
</comment>